<proteinExistence type="predicted"/>
<accession>A0ACC2PIM3</accession>
<reference evidence="1" key="1">
    <citation type="submission" date="2023-04" db="EMBL/GenBank/DDBJ databases">
        <title>A chromosome-level genome assembly of the parasitoid wasp Eretmocerus hayati.</title>
        <authorList>
            <person name="Zhong Y."/>
            <person name="Liu S."/>
            <person name="Liu Y."/>
        </authorList>
    </citation>
    <scope>NUCLEOTIDE SEQUENCE</scope>
    <source>
        <strain evidence="1">ZJU_SS_LIU_2023</strain>
    </source>
</reference>
<protein>
    <submittedName>
        <fullName evidence="1">Uncharacterized protein</fullName>
    </submittedName>
</protein>
<keyword evidence="2" id="KW-1185">Reference proteome</keyword>
<dbReference type="EMBL" id="CM056741">
    <property type="protein sequence ID" value="KAJ8683303.1"/>
    <property type="molecule type" value="Genomic_DNA"/>
</dbReference>
<organism evidence="1 2">
    <name type="scientific">Eretmocerus hayati</name>
    <dbReference type="NCBI Taxonomy" id="131215"/>
    <lineage>
        <taxon>Eukaryota</taxon>
        <taxon>Metazoa</taxon>
        <taxon>Ecdysozoa</taxon>
        <taxon>Arthropoda</taxon>
        <taxon>Hexapoda</taxon>
        <taxon>Insecta</taxon>
        <taxon>Pterygota</taxon>
        <taxon>Neoptera</taxon>
        <taxon>Endopterygota</taxon>
        <taxon>Hymenoptera</taxon>
        <taxon>Apocrita</taxon>
        <taxon>Proctotrupomorpha</taxon>
        <taxon>Chalcidoidea</taxon>
        <taxon>Aphelinidae</taxon>
        <taxon>Aphelininae</taxon>
        <taxon>Eretmocerus</taxon>
    </lineage>
</organism>
<sequence length="583" mass="64148">MSAAIPSSFGDQHLTFGWIDYTLFSGLLGLSLVIGVYFGFFSKQDSTDEYLYGGKKMSYVPVATSILASLLSGITFLGIPTETYVYGSQVLVGSFGYMLSCATSAYIFLPGFHDLKLCSCYEYLGLRFSRSVRTLASFLYTISLLLYIPIVIYVPSLAFSQVTGYKLHTIAPMFSLVCIIYTTMGGVKAVVWTDTIQFIFTVGGLFTVLAIGLNSVGGFSQVWKIAEEGGRLEIIDWNPNPFERNNFWSMMIGGYFTMTGRFGAGQKFVQRFLAIEKKVDVQKAVGLMALGWFVLNLSCILTGLIVYAKYHGCDPLTAKLIQRTDETLPFYVMDVAGHISGLPGVFLAGLVSSALSTMSASLNSLSGIIYNDFIDVWINDGPKKDTNAAKMMKVISVLIGVITVAMVFIIEKLGTIFEMANKLSSVVDGPLLALFLLGFLVPCVGKRGALWGTVIGFTVMTSYVMNVHWLTINHRIHYPSLPTSVEDCPYPLNETAKINVTSKPLAMDDVEEPLLLFRISFFYFTMLGTLLTIISAIIFSIALGETSMADVNPKHVSPVVRRFLPQKKDVNISMDDTMKIPKC</sequence>
<comment type="caution">
    <text evidence="1">The sequence shown here is derived from an EMBL/GenBank/DDBJ whole genome shotgun (WGS) entry which is preliminary data.</text>
</comment>
<dbReference type="Proteomes" id="UP001239111">
    <property type="component" value="Chromosome 1"/>
</dbReference>
<evidence type="ECO:0000313" key="2">
    <source>
        <dbReference type="Proteomes" id="UP001239111"/>
    </source>
</evidence>
<evidence type="ECO:0000313" key="1">
    <source>
        <dbReference type="EMBL" id="KAJ8683303.1"/>
    </source>
</evidence>
<gene>
    <name evidence="1" type="ORF">QAD02_019095</name>
</gene>
<name>A0ACC2PIM3_9HYME</name>